<dbReference type="Pfam" id="PF03872">
    <property type="entry name" value="RseA_N"/>
    <property type="match status" value="1"/>
</dbReference>
<dbReference type="PANTHER" id="PTHR38104">
    <property type="match status" value="1"/>
</dbReference>
<keyword evidence="1" id="KW-1133">Transmembrane helix</keyword>
<organism evidence="3 4">
    <name type="scientific">Solemya pervernicosa gill symbiont</name>
    <dbReference type="NCBI Taxonomy" id="642797"/>
    <lineage>
        <taxon>Bacteria</taxon>
        <taxon>Pseudomonadati</taxon>
        <taxon>Pseudomonadota</taxon>
        <taxon>Gammaproteobacteria</taxon>
        <taxon>sulfur-oxidizing symbionts</taxon>
    </lineage>
</organism>
<feature type="domain" description="Anti sigma-E protein RseA N-terminal" evidence="2">
    <location>
        <begin position="7"/>
        <end position="79"/>
    </location>
</feature>
<evidence type="ECO:0000259" key="2">
    <source>
        <dbReference type="Pfam" id="PF03872"/>
    </source>
</evidence>
<dbReference type="Gene3D" id="1.10.10.880">
    <property type="entry name" value="Anti sigma-E protein RseA, N-terminal domain"/>
    <property type="match status" value="1"/>
</dbReference>
<dbReference type="RefSeq" id="WP_078482296.1">
    <property type="nucleotide sequence ID" value="NZ_MPRL01000003.1"/>
</dbReference>
<evidence type="ECO:0000256" key="1">
    <source>
        <dbReference type="SAM" id="Phobius"/>
    </source>
</evidence>
<evidence type="ECO:0000313" key="3">
    <source>
        <dbReference type="EMBL" id="OOZ42022.1"/>
    </source>
</evidence>
<accession>A0A1T2LAJ1</accession>
<dbReference type="AlphaFoldDB" id="A0A1T2LAJ1"/>
<dbReference type="InterPro" id="IPR052383">
    <property type="entry name" value="Anti-sigma-E_RseA-like"/>
</dbReference>
<keyword evidence="1" id="KW-0812">Transmembrane</keyword>
<evidence type="ECO:0000313" key="4">
    <source>
        <dbReference type="Proteomes" id="UP000191110"/>
    </source>
</evidence>
<keyword evidence="4" id="KW-1185">Reference proteome</keyword>
<name>A0A1T2LAJ1_9GAMM</name>
<sequence>MSDKVGEQLSAWIDGELSAEELELFYKRIGEDGELRRRWQSYHQIGDAISGHGTSIQDDQLADRIASVLVDEPAPTMQRRNSLTSRFIKPLAGFAVAASVATVAVLALQFNAQVSIDGGGELVAEKPAEPVEYRRLAGLEEYGPRPNLQRELDRYLVVHSEQLSGRSIQGMSPIRRIAVERAMVE</sequence>
<comment type="caution">
    <text evidence="3">The sequence shown here is derived from an EMBL/GenBank/DDBJ whole genome shotgun (WGS) entry which is preliminary data.</text>
</comment>
<feature type="transmembrane region" description="Helical" evidence="1">
    <location>
        <begin position="87"/>
        <end position="108"/>
    </location>
</feature>
<dbReference type="GO" id="GO:0016989">
    <property type="term" value="F:sigma factor antagonist activity"/>
    <property type="evidence" value="ECO:0007669"/>
    <property type="project" value="InterPro"/>
</dbReference>
<dbReference type="InterPro" id="IPR036147">
    <property type="entry name" value="Anti-sigma_E_RseA_N_sf"/>
</dbReference>
<dbReference type="EMBL" id="MPRL01000003">
    <property type="protein sequence ID" value="OOZ42022.1"/>
    <property type="molecule type" value="Genomic_DNA"/>
</dbReference>
<reference evidence="3 4" key="1">
    <citation type="submission" date="2016-11" db="EMBL/GenBank/DDBJ databases">
        <title>Mixed transmission modes and dynamic genome evolution in an obligate animal-bacterial symbiosis.</title>
        <authorList>
            <person name="Russell S.L."/>
            <person name="Corbett-Detig R.B."/>
            <person name="Cavanaugh C.M."/>
        </authorList>
    </citation>
    <scope>NUCLEOTIDE SEQUENCE [LARGE SCALE GENOMIC DNA]</scope>
    <source>
        <strain evidence="3">Sveles-Q1</strain>
    </source>
</reference>
<dbReference type="OrthoDB" id="5298512at2"/>
<dbReference type="Proteomes" id="UP000191110">
    <property type="component" value="Unassembled WGS sequence"/>
</dbReference>
<keyword evidence="1" id="KW-0472">Membrane</keyword>
<dbReference type="InterPro" id="IPR005572">
    <property type="entry name" value="Anti-sigma_E_RseA_N"/>
</dbReference>
<dbReference type="CDD" id="cd16328">
    <property type="entry name" value="RseA_N"/>
    <property type="match status" value="1"/>
</dbReference>
<proteinExistence type="predicted"/>
<protein>
    <recommendedName>
        <fullName evidence="2">Anti sigma-E protein RseA N-terminal domain-containing protein</fullName>
    </recommendedName>
</protein>
<dbReference type="PANTHER" id="PTHR38104:SF1">
    <property type="entry name" value="ANTI-SIGMA-E FACTOR RSEA"/>
    <property type="match status" value="1"/>
</dbReference>
<gene>
    <name evidence="3" type="ORF">BOW53_01400</name>
</gene>
<dbReference type="SUPFAM" id="SSF89069">
    <property type="entry name" value="N-terminal, cytoplasmic domain of anti-sigmaE factor RseA"/>
    <property type="match status" value="1"/>
</dbReference>